<organism evidence="1 2">
    <name type="scientific">Aciditerrimonas ferrireducens</name>
    <dbReference type="NCBI Taxonomy" id="667306"/>
    <lineage>
        <taxon>Bacteria</taxon>
        <taxon>Bacillati</taxon>
        <taxon>Actinomycetota</taxon>
        <taxon>Acidimicrobiia</taxon>
        <taxon>Acidimicrobiales</taxon>
        <taxon>Acidimicrobiaceae</taxon>
        <taxon>Aciditerrimonas</taxon>
    </lineage>
</organism>
<dbReference type="Proteomes" id="UP001589788">
    <property type="component" value="Unassembled WGS sequence"/>
</dbReference>
<name>A0ABV6C661_9ACTN</name>
<reference evidence="1 2" key="1">
    <citation type="submission" date="2024-09" db="EMBL/GenBank/DDBJ databases">
        <authorList>
            <person name="Sun Q."/>
            <person name="Mori K."/>
        </authorList>
    </citation>
    <scope>NUCLEOTIDE SEQUENCE [LARGE SCALE GENOMIC DNA]</scope>
    <source>
        <strain evidence="1 2">JCM 15389</strain>
    </source>
</reference>
<evidence type="ECO:0000313" key="2">
    <source>
        <dbReference type="Proteomes" id="UP001589788"/>
    </source>
</evidence>
<proteinExistence type="predicted"/>
<gene>
    <name evidence="1" type="ORF">ACFFRE_06265</name>
</gene>
<keyword evidence="2" id="KW-1185">Reference proteome</keyword>
<accession>A0ABV6C661</accession>
<protein>
    <submittedName>
        <fullName evidence="1">Uncharacterized protein</fullName>
    </submittedName>
</protein>
<dbReference type="RefSeq" id="WP_248105885.1">
    <property type="nucleotide sequence ID" value="NZ_JAKHEX010000004.1"/>
</dbReference>
<sequence>MVRDRVLRLAGDWARRRAREGEPWWLVVAVLLWAVGRQSRRGDLLWRGRVAEGQRLEVRVRPAGGGEPGRPARG</sequence>
<evidence type="ECO:0000313" key="1">
    <source>
        <dbReference type="EMBL" id="MFC0081747.1"/>
    </source>
</evidence>
<comment type="caution">
    <text evidence="1">The sequence shown here is derived from an EMBL/GenBank/DDBJ whole genome shotgun (WGS) entry which is preliminary data.</text>
</comment>
<dbReference type="EMBL" id="JBHLYQ010000046">
    <property type="protein sequence ID" value="MFC0081747.1"/>
    <property type="molecule type" value="Genomic_DNA"/>
</dbReference>